<evidence type="ECO:0000256" key="1">
    <source>
        <dbReference type="ARBA" id="ARBA00009981"/>
    </source>
</evidence>
<sequence>MQVSVRELKSNLSRYLREIKQGKIIEITCHRRLVAKLCPAGEQKNGIEALMVNGLVTWDGGKPKGGRIRPKISGKSVAERVLEDRR</sequence>
<dbReference type="RefSeq" id="WP_068669907.1">
    <property type="nucleotide sequence ID" value="NZ_LWLG01000005.1"/>
</dbReference>
<evidence type="ECO:0000313" key="2">
    <source>
        <dbReference type="EMBL" id="OAQ20854.1"/>
    </source>
</evidence>
<name>A0A179D444_9BACT</name>
<accession>A0A179D444</accession>
<protein>
    <submittedName>
        <fullName evidence="2">Uncharacterized protein</fullName>
    </submittedName>
</protein>
<keyword evidence="3" id="KW-1185">Reference proteome</keyword>
<dbReference type="InterPro" id="IPR036165">
    <property type="entry name" value="YefM-like_sf"/>
</dbReference>
<proteinExistence type="inferred from homology"/>
<evidence type="ECO:0000313" key="3">
    <source>
        <dbReference type="Proteomes" id="UP000078390"/>
    </source>
</evidence>
<comment type="similarity">
    <text evidence="1">Belongs to the phD/YefM antitoxin family.</text>
</comment>
<dbReference type="EMBL" id="LWLG01000005">
    <property type="protein sequence ID" value="OAQ20854.1"/>
    <property type="molecule type" value="Genomic_DNA"/>
</dbReference>
<comment type="caution">
    <text evidence="2">The sequence shown here is derived from an EMBL/GenBank/DDBJ whole genome shotgun (WGS) entry which is preliminary data.</text>
</comment>
<reference evidence="2 3" key="1">
    <citation type="submission" date="2016-04" db="EMBL/GenBank/DDBJ databases">
        <title>Genome analysis of Thermosulfurimonas dismutans, the first thermophilic sulfur-disproportionating bacterium of the phylum Thermodesulfobacteria.</title>
        <authorList>
            <person name="Mardanov A.V."/>
            <person name="Beletsky A.V."/>
            <person name="Kadnikov V.V."/>
            <person name="Slobodkin A.I."/>
            <person name="Ravin N.V."/>
        </authorList>
    </citation>
    <scope>NUCLEOTIDE SEQUENCE [LARGE SCALE GENOMIC DNA]</scope>
    <source>
        <strain evidence="2 3">S95</strain>
    </source>
</reference>
<dbReference type="Proteomes" id="UP000078390">
    <property type="component" value="Unassembled WGS sequence"/>
</dbReference>
<dbReference type="AlphaFoldDB" id="A0A179D444"/>
<dbReference type="OrthoDB" id="2376460at2"/>
<dbReference type="SUPFAM" id="SSF143120">
    <property type="entry name" value="YefM-like"/>
    <property type="match status" value="1"/>
</dbReference>
<gene>
    <name evidence="2" type="ORF">TDIS_0980</name>
</gene>
<organism evidence="2 3">
    <name type="scientific">Thermosulfurimonas dismutans</name>
    <dbReference type="NCBI Taxonomy" id="999894"/>
    <lineage>
        <taxon>Bacteria</taxon>
        <taxon>Pseudomonadati</taxon>
        <taxon>Thermodesulfobacteriota</taxon>
        <taxon>Thermodesulfobacteria</taxon>
        <taxon>Thermodesulfobacteriales</taxon>
        <taxon>Thermodesulfobacteriaceae</taxon>
        <taxon>Thermosulfurimonas</taxon>
    </lineage>
</organism>
<dbReference type="STRING" id="999894.TDIS_0980"/>